<dbReference type="KEGG" id="bpb:bpr_I1364"/>
<accession>E0RUR1</accession>
<dbReference type="EMBL" id="CP001810">
    <property type="protein sequence ID" value="ADL34102.1"/>
    <property type="molecule type" value="Genomic_DNA"/>
</dbReference>
<dbReference type="HOGENOM" id="CLU_042147_0_0_9"/>
<dbReference type="CDD" id="cd17470">
    <property type="entry name" value="T3SS_Flik_C"/>
    <property type="match status" value="1"/>
</dbReference>
<evidence type="ECO:0000313" key="3">
    <source>
        <dbReference type="EMBL" id="ADL34102.1"/>
    </source>
</evidence>
<dbReference type="Gene3D" id="3.30.750.140">
    <property type="match status" value="1"/>
</dbReference>
<feature type="region of interest" description="Disordered" evidence="1">
    <location>
        <begin position="68"/>
        <end position="113"/>
    </location>
</feature>
<dbReference type="InterPro" id="IPR021136">
    <property type="entry name" value="Flagellar_hook_control-like_C"/>
</dbReference>
<name>E0RUR1_BUTPB</name>
<feature type="compositionally biased region" description="Polar residues" evidence="1">
    <location>
        <begin position="307"/>
        <end position="335"/>
    </location>
</feature>
<organism evidence="3 4">
    <name type="scientific">Butyrivibrio proteoclasticus (strain ATCC 51982 / DSM 14932 / B316)</name>
    <name type="common">Clostridium proteoclasticum</name>
    <dbReference type="NCBI Taxonomy" id="515622"/>
    <lineage>
        <taxon>Bacteria</taxon>
        <taxon>Bacillati</taxon>
        <taxon>Bacillota</taxon>
        <taxon>Clostridia</taxon>
        <taxon>Lachnospirales</taxon>
        <taxon>Lachnospiraceae</taxon>
        <taxon>Butyrivibrio</taxon>
    </lineage>
</organism>
<dbReference type="Pfam" id="PF02120">
    <property type="entry name" value="Flg_hook"/>
    <property type="match status" value="1"/>
</dbReference>
<dbReference type="AlphaFoldDB" id="E0RUR1"/>
<keyword evidence="4" id="KW-1185">Reference proteome</keyword>
<keyword evidence="3" id="KW-0282">Flagellum</keyword>
<evidence type="ECO:0000256" key="1">
    <source>
        <dbReference type="SAM" id="MobiDB-lite"/>
    </source>
</evidence>
<dbReference type="InterPro" id="IPR038610">
    <property type="entry name" value="FliK-like_C_sf"/>
</dbReference>
<dbReference type="eggNOG" id="COG3144">
    <property type="taxonomic scope" value="Bacteria"/>
</dbReference>
<feature type="domain" description="Flagellar hook-length control protein-like C-terminal" evidence="2">
    <location>
        <begin position="371"/>
        <end position="448"/>
    </location>
</feature>
<proteinExistence type="predicted"/>
<keyword evidence="3" id="KW-0966">Cell projection</keyword>
<feature type="region of interest" description="Disordered" evidence="1">
    <location>
        <begin position="293"/>
        <end position="335"/>
    </location>
</feature>
<gene>
    <name evidence="3" type="primary">fliK</name>
    <name evidence="3" type="ordered locus">bpr_I1364</name>
</gene>
<dbReference type="Proteomes" id="UP000001299">
    <property type="component" value="Chromosome 1"/>
</dbReference>
<sequence>MMSSTTNGIGTLMPVKTSTAATSVSKVEFTTKSSNKVQSGFDGILSKVSDTMINARTVDVKKTLSKGVDPKKAGLTENINQRNDQTKANDNTSKLNDAKTNNTNTDNDSKVSDENIKEPLGKEINSTNIQETDSTEANNKLQKAIEEGGKEIISDIAKALDISEEEILNAMQLLGLTFADLLTPQNTMQLVNELGGQDKALDLITDSDLNTFMQDLYEGAEGMKSELMNEFDLSEEEFDQIVADNKEDLGTHIQNAKEKVPEIIVNEAAQDLNKELTAPQSKDSAPEIKIEEITSETETEEIFKPVETSSQTSKNNLGNSEGSLSGNDQSPNLFNQLINNQTDNIDVVPTGPAAYTDKAQVENIIRQIADRITVTQAADEHSIEMQLHPASLGNVNILLTSSKEGIVAKFTAQNEIVKEAVESQMMTLQQKFNEQGIKVTSIEVTIASHAFEQNLQQGDGGNDAYNERQAKKSRSLRRINLSEIDDVAEEENLSDADRIAAQMMAANGNSVDYSA</sequence>
<keyword evidence="3" id="KW-0969">Cilium</keyword>
<dbReference type="STRING" id="515622.bpr_I1364"/>
<reference evidence="3 4" key="1">
    <citation type="journal article" date="2010" name="PLoS ONE">
        <title>The glycobiome of the rumen bacterium Butyrivibrio proteoclasticus B316(T) highlights adaptation to a polysaccharide-rich environment.</title>
        <authorList>
            <person name="Kelly W.J."/>
            <person name="Leahy S.C."/>
            <person name="Altermann E."/>
            <person name="Yeoman C.J."/>
            <person name="Dunne J.C."/>
            <person name="Kong Z."/>
            <person name="Pacheco D.M."/>
            <person name="Li D."/>
            <person name="Noel S.J."/>
            <person name="Moon C.D."/>
            <person name="Cookson A.L."/>
            <person name="Attwood G.T."/>
        </authorList>
    </citation>
    <scope>NUCLEOTIDE SEQUENCE [LARGE SCALE GENOMIC DNA]</scope>
    <source>
        <strain evidence="4">ATCC 51982 / DSM 14932 / B316</strain>
    </source>
</reference>
<protein>
    <submittedName>
        <fullName evidence="3">Flagellar hook length control protein FliK</fullName>
    </submittedName>
</protein>
<evidence type="ECO:0000259" key="2">
    <source>
        <dbReference type="Pfam" id="PF02120"/>
    </source>
</evidence>
<feature type="compositionally biased region" description="Polar residues" evidence="1">
    <location>
        <begin position="77"/>
        <end position="95"/>
    </location>
</feature>
<evidence type="ECO:0000313" key="4">
    <source>
        <dbReference type="Proteomes" id="UP000001299"/>
    </source>
</evidence>